<proteinExistence type="inferred from homology"/>
<dbReference type="PANTHER" id="PTHR30349">
    <property type="entry name" value="PHAGE INTEGRASE-RELATED"/>
    <property type="match status" value="1"/>
</dbReference>
<feature type="domain" description="Core-binding (CB)" evidence="7">
    <location>
        <begin position="194"/>
        <end position="276"/>
    </location>
</feature>
<evidence type="ECO:0000256" key="1">
    <source>
        <dbReference type="ARBA" id="ARBA00008857"/>
    </source>
</evidence>
<gene>
    <name evidence="8" type="ORF">OIHEL45_09958</name>
</gene>
<sequence>MKLDWHAATVSRRGDKYYIVMTVPKSMRAELGGATQRRLSAGTTDFETAKRKRHDLEAELRHTILADLEKARLVDPQGDYQRAVASLGLADTVYSIEYDATRDDILETTMVEPPTNEKLLADAEKTLKRQLARIQSYHSGDLERTAGGTAEMLKTLKDFQLNVPAPDVVEAAVISAVAAARRANGVAPARHTLSSIVPLVEEDGRQLAQKGSLKRKTAKQRIRHLKQFVEMIGDHALEDLEPIHAYAYAEALAEELANKTINARISDVRVALHLAVKKGLLKVNPFLNLSLKHYGTGTKNYDPLSDEQIEALVGQPKLPDRIRTIWLILACTGMRVDEVATLRCDQVKHLDGIWYFDLRHAQVKNKSSMRRVPICDALFPLVHQLLKDRKGQERLFDYELNADGKTRASTQMNYWFKKAGVENLSEISNGHFVTHSLRGTFKDKLRDADVLTEINKSIHGHGLGGMEDIYGHGFSLRKLKDAVDKVPHPYLNHKSKS</sequence>
<dbReference type="SUPFAM" id="SSF56349">
    <property type="entry name" value="DNA breaking-rejoining enzymes"/>
    <property type="match status" value="1"/>
</dbReference>
<keyword evidence="2" id="KW-0229">DNA integration</keyword>
<evidence type="ECO:0000259" key="6">
    <source>
        <dbReference type="PROSITE" id="PS51898"/>
    </source>
</evidence>
<dbReference type="PROSITE" id="PS51898">
    <property type="entry name" value="TYR_RECOMBINASE"/>
    <property type="match status" value="1"/>
</dbReference>
<evidence type="ECO:0000259" key="7">
    <source>
        <dbReference type="PROSITE" id="PS51900"/>
    </source>
</evidence>
<dbReference type="InterPro" id="IPR013762">
    <property type="entry name" value="Integrase-like_cat_sf"/>
</dbReference>
<feature type="domain" description="Tyr recombinase" evidence="6">
    <location>
        <begin position="299"/>
        <end position="484"/>
    </location>
</feature>
<dbReference type="InterPro" id="IPR010998">
    <property type="entry name" value="Integrase_recombinase_N"/>
</dbReference>
<keyword evidence="3 5" id="KW-0238">DNA-binding</keyword>
<comment type="caution">
    <text evidence="8">The sequence shown here is derived from an EMBL/GenBank/DDBJ whole genome shotgun (WGS) entry which is preliminary data.</text>
</comment>
<evidence type="ECO:0000313" key="8">
    <source>
        <dbReference type="EMBL" id="EDQ05057.1"/>
    </source>
</evidence>
<dbReference type="EMBL" id="ABID01000002">
    <property type="protein sequence ID" value="EDQ05057.1"/>
    <property type="molecule type" value="Genomic_DNA"/>
</dbReference>
<evidence type="ECO:0000313" key="9">
    <source>
        <dbReference type="Proteomes" id="UP000003257"/>
    </source>
</evidence>
<evidence type="ECO:0000256" key="2">
    <source>
        <dbReference type="ARBA" id="ARBA00022908"/>
    </source>
</evidence>
<dbReference type="PANTHER" id="PTHR30349:SF64">
    <property type="entry name" value="PROPHAGE INTEGRASE INTD-RELATED"/>
    <property type="match status" value="1"/>
</dbReference>
<accession>A0ABP2D9V1</accession>
<dbReference type="Proteomes" id="UP000003257">
    <property type="component" value="Unassembled WGS sequence"/>
</dbReference>
<evidence type="ECO:0000256" key="3">
    <source>
        <dbReference type="ARBA" id="ARBA00023125"/>
    </source>
</evidence>
<dbReference type="Gene3D" id="1.10.150.130">
    <property type="match status" value="1"/>
</dbReference>
<name>A0ABP2D9V1_9RHOB</name>
<dbReference type="Pfam" id="PF20172">
    <property type="entry name" value="DUF6538"/>
    <property type="match status" value="1"/>
</dbReference>
<keyword evidence="9" id="KW-1185">Reference proteome</keyword>
<evidence type="ECO:0000256" key="5">
    <source>
        <dbReference type="PROSITE-ProRule" id="PRU01248"/>
    </source>
</evidence>
<dbReference type="InterPro" id="IPR011010">
    <property type="entry name" value="DNA_brk_join_enz"/>
</dbReference>
<dbReference type="RefSeq" id="WP_007119195.1">
    <property type="nucleotide sequence ID" value="NZ_ABID01000002.1"/>
</dbReference>
<dbReference type="Gene3D" id="1.10.443.10">
    <property type="entry name" value="Intergrase catalytic core"/>
    <property type="match status" value="1"/>
</dbReference>
<reference evidence="8 9" key="1">
    <citation type="submission" date="2007-11" db="EMBL/GenBank/DDBJ databases">
        <authorList>
            <person name="Wagner-Dobler I."/>
            <person name="Ferriera S."/>
            <person name="Johnson J."/>
            <person name="Kravitz S."/>
            <person name="Beeson K."/>
            <person name="Sutton G."/>
            <person name="Rogers Y.-H."/>
            <person name="Friedman R."/>
            <person name="Frazier M."/>
            <person name="Venter J.C."/>
        </authorList>
    </citation>
    <scope>NUCLEOTIDE SEQUENCE [LARGE SCALE GENOMIC DNA]</scope>
    <source>
        <strain evidence="8 9">HEL-45</strain>
    </source>
</reference>
<evidence type="ECO:0000256" key="4">
    <source>
        <dbReference type="ARBA" id="ARBA00023172"/>
    </source>
</evidence>
<dbReference type="InterPro" id="IPR050090">
    <property type="entry name" value="Tyrosine_recombinase_XerCD"/>
</dbReference>
<organism evidence="8 9">
    <name type="scientific">Sulfitobacter indolifex HEL-45</name>
    <dbReference type="NCBI Taxonomy" id="391624"/>
    <lineage>
        <taxon>Bacteria</taxon>
        <taxon>Pseudomonadati</taxon>
        <taxon>Pseudomonadota</taxon>
        <taxon>Alphaproteobacteria</taxon>
        <taxon>Rhodobacterales</taxon>
        <taxon>Roseobacteraceae</taxon>
        <taxon>Sulfitobacter</taxon>
    </lineage>
</organism>
<dbReference type="InterPro" id="IPR046668">
    <property type="entry name" value="DUF6538"/>
</dbReference>
<keyword evidence="4" id="KW-0233">DNA recombination</keyword>
<dbReference type="InterPro" id="IPR002104">
    <property type="entry name" value="Integrase_catalytic"/>
</dbReference>
<protein>
    <submittedName>
        <fullName evidence="8">Phage integrase</fullName>
    </submittedName>
</protein>
<dbReference type="PROSITE" id="PS51900">
    <property type="entry name" value="CB"/>
    <property type="match status" value="1"/>
</dbReference>
<comment type="similarity">
    <text evidence="1">Belongs to the 'phage' integrase family.</text>
</comment>
<dbReference type="Pfam" id="PF00589">
    <property type="entry name" value="Phage_integrase"/>
    <property type="match status" value="1"/>
</dbReference>
<dbReference type="InterPro" id="IPR044068">
    <property type="entry name" value="CB"/>
</dbReference>